<sequence length="698" mass="76987">MAVLNNIRKRSVFLIAIIALALFAFVVSDVIRNGGFSTNKAQETVATINGEDVSRLDFSKKVDAYERQVGPNISSSQAMTTIWNQEVRSTLLKQQYESLGLTVSEDQLMDNFSTNLANNPTFQDESGLFSEARLQEYISSIKANPQQYEQWLDYVNSTKRNILETTYLNMVKGGLVSTLAEGEQEYRFENDKVNIEYVYVPYSSVPDADVAVTDAEIKDYITKHPKEYEVDAQVDIQYVSFSEAPSPDDIDNAREEINSLLTDFNDNGETVKGFTTTEDVSDFINKYSDDDYAGNWMYEKDVPAAIKDTIFKMPVGATYGAYKVDNTYNVSKLVAARQLPDSVKSRHILIPIGFNKTDSITRTDEQAKQTADSVLRVVRANKSKFPDLVNSMSSDDFSHKDGGRYDWYPYQAMVQEFRDFTFEGNVGDMEVVKTNFGYHIIEIEGQKNVQPVVKVATLVKDIEASEETLNEVFSQAANFEVAAREGDIEAVAKDQNLSLKPVNKIGELDENIPGIGANRSIVTWAYNEETSIGDVSKFKVNDGYVIAQLTRRAKKGLMSPSEASATISPILRKQKKAEQIKASVSGTTLQEVATSKGVSVQSATAITMAAPTIPGAGAEPKVIGAAFGVGTNGETGLIEGNNGVFKVRVLSVNAAPELDNYSSFANQLNSKIVPQINNKVNTALKNAADIEDNRASIY</sequence>
<keyword evidence="6" id="KW-0472">Membrane</keyword>
<gene>
    <name evidence="13" type="ORF">RM538_09650</name>
</gene>
<comment type="similarity">
    <text evidence="8">Belongs to the PpiD chaperone family.</text>
</comment>
<dbReference type="InterPro" id="IPR027304">
    <property type="entry name" value="Trigger_fact/SurA_dom_sf"/>
</dbReference>
<dbReference type="Gene3D" id="3.10.50.40">
    <property type="match status" value="1"/>
</dbReference>
<keyword evidence="5" id="KW-1133">Transmembrane helix</keyword>
<feature type="domain" description="PpiC" evidence="12">
    <location>
        <begin position="340"/>
        <end position="445"/>
    </location>
</feature>
<dbReference type="SUPFAM" id="SSF109998">
    <property type="entry name" value="Triger factor/SurA peptide-binding domain-like"/>
    <property type="match status" value="1"/>
</dbReference>
<evidence type="ECO:0000256" key="8">
    <source>
        <dbReference type="ARBA" id="ARBA00038408"/>
    </source>
</evidence>
<evidence type="ECO:0000256" key="6">
    <source>
        <dbReference type="ARBA" id="ARBA00023136"/>
    </source>
</evidence>
<keyword evidence="7" id="KW-0143">Chaperone</keyword>
<dbReference type="Pfam" id="PF13623">
    <property type="entry name" value="SurA_N_2"/>
    <property type="match status" value="1"/>
</dbReference>
<evidence type="ECO:0000313" key="13">
    <source>
        <dbReference type="EMBL" id="MDT0556269.1"/>
    </source>
</evidence>
<evidence type="ECO:0000256" key="10">
    <source>
        <dbReference type="ARBA" id="ARBA00042775"/>
    </source>
</evidence>
<dbReference type="PANTHER" id="PTHR47529">
    <property type="entry name" value="PEPTIDYL-PROLYL CIS-TRANS ISOMERASE D"/>
    <property type="match status" value="1"/>
</dbReference>
<keyword evidence="2" id="KW-1003">Cell membrane</keyword>
<keyword evidence="14" id="KW-1185">Reference proteome</keyword>
<name>A0ABU2YDK3_9FLAO</name>
<evidence type="ECO:0000259" key="12">
    <source>
        <dbReference type="PROSITE" id="PS50198"/>
    </source>
</evidence>
<evidence type="ECO:0000256" key="5">
    <source>
        <dbReference type="ARBA" id="ARBA00022989"/>
    </source>
</evidence>
<evidence type="ECO:0000256" key="4">
    <source>
        <dbReference type="ARBA" id="ARBA00022692"/>
    </source>
</evidence>
<keyword evidence="3" id="KW-0997">Cell inner membrane</keyword>
<comment type="caution">
    <text evidence="13">The sequence shown here is derived from an EMBL/GenBank/DDBJ whole genome shotgun (WGS) entry which is preliminary data.</text>
</comment>
<keyword evidence="11" id="KW-0697">Rotamase</keyword>
<dbReference type="InterPro" id="IPR000297">
    <property type="entry name" value="PPIase_PpiC"/>
</dbReference>
<evidence type="ECO:0000256" key="9">
    <source>
        <dbReference type="ARBA" id="ARBA00040743"/>
    </source>
</evidence>
<dbReference type="RefSeq" id="WP_311333221.1">
    <property type="nucleotide sequence ID" value="NZ_JAVRHZ010000005.1"/>
</dbReference>
<dbReference type="Pfam" id="PF13616">
    <property type="entry name" value="Rotamase_3"/>
    <property type="match status" value="1"/>
</dbReference>
<evidence type="ECO:0000256" key="1">
    <source>
        <dbReference type="ARBA" id="ARBA00004382"/>
    </source>
</evidence>
<evidence type="ECO:0000256" key="3">
    <source>
        <dbReference type="ARBA" id="ARBA00022519"/>
    </source>
</evidence>
<evidence type="ECO:0000313" key="14">
    <source>
        <dbReference type="Proteomes" id="UP001254488"/>
    </source>
</evidence>
<evidence type="ECO:0000256" key="7">
    <source>
        <dbReference type="ARBA" id="ARBA00023186"/>
    </source>
</evidence>
<evidence type="ECO:0000256" key="2">
    <source>
        <dbReference type="ARBA" id="ARBA00022475"/>
    </source>
</evidence>
<dbReference type="InterPro" id="IPR052029">
    <property type="entry name" value="PpiD_chaperone"/>
</dbReference>
<dbReference type="Proteomes" id="UP001254488">
    <property type="component" value="Unassembled WGS sequence"/>
</dbReference>
<protein>
    <recommendedName>
        <fullName evidence="9">Periplasmic chaperone PpiD</fullName>
    </recommendedName>
    <alternativeName>
        <fullName evidence="10">Periplasmic folding chaperone</fullName>
    </alternativeName>
</protein>
<keyword evidence="4" id="KW-0812">Transmembrane</keyword>
<comment type="subcellular location">
    <subcellularLocation>
        <location evidence="1">Cell inner membrane</location>
        <topology evidence="1">Single-pass type II membrane protein</topology>
        <orientation evidence="1">Periplasmic side</orientation>
    </subcellularLocation>
</comment>
<keyword evidence="11" id="KW-0413">Isomerase</keyword>
<evidence type="ECO:0000256" key="11">
    <source>
        <dbReference type="PROSITE-ProRule" id="PRU00278"/>
    </source>
</evidence>
<reference evidence="13 14" key="1">
    <citation type="submission" date="2023-09" db="EMBL/GenBank/DDBJ databases">
        <authorList>
            <person name="Rey-Velasco X."/>
        </authorList>
    </citation>
    <scope>NUCLEOTIDE SEQUENCE [LARGE SCALE GENOMIC DNA]</scope>
    <source>
        <strain evidence="13 14">W242</strain>
    </source>
</reference>
<dbReference type="PANTHER" id="PTHR47529:SF1">
    <property type="entry name" value="PERIPLASMIC CHAPERONE PPID"/>
    <property type="match status" value="1"/>
</dbReference>
<dbReference type="InterPro" id="IPR046357">
    <property type="entry name" value="PPIase_dom_sf"/>
</dbReference>
<proteinExistence type="inferred from homology"/>
<dbReference type="EMBL" id="JAVRHZ010000005">
    <property type="protein sequence ID" value="MDT0556269.1"/>
    <property type="molecule type" value="Genomic_DNA"/>
</dbReference>
<organism evidence="13 14">
    <name type="scientific">Patiriisocius hiemis</name>
    <dbReference type="NCBI Taxonomy" id="3075604"/>
    <lineage>
        <taxon>Bacteria</taxon>
        <taxon>Pseudomonadati</taxon>
        <taxon>Bacteroidota</taxon>
        <taxon>Flavobacteriia</taxon>
        <taxon>Flavobacteriales</taxon>
        <taxon>Flavobacteriaceae</taxon>
        <taxon>Patiriisocius</taxon>
    </lineage>
</organism>
<dbReference type="PROSITE" id="PS50198">
    <property type="entry name" value="PPIC_PPIASE_2"/>
    <property type="match status" value="1"/>
</dbReference>
<dbReference type="SUPFAM" id="SSF54534">
    <property type="entry name" value="FKBP-like"/>
    <property type="match status" value="1"/>
</dbReference>
<accession>A0ABU2YDK3</accession>